<protein>
    <recommendedName>
        <fullName evidence="5">phosphomannomutase</fullName>
        <ecNumber evidence="5">5.4.2.8</ecNumber>
    </recommendedName>
</protein>
<dbReference type="EMBL" id="MFAE01000009">
    <property type="protein sequence ID" value="OGD67071.1"/>
    <property type="molecule type" value="Genomic_DNA"/>
</dbReference>
<dbReference type="SUPFAM" id="SSF56784">
    <property type="entry name" value="HAD-like"/>
    <property type="match status" value="1"/>
</dbReference>
<evidence type="ECO:0000256" key="3">
    <source>
        <dbReference type="ARBA" id="ARBA00009736"/>
    </source>
</evidence>
<dbReference type="InterPro" id="IPR006379">
    <property type="entry name" value="HAD-SF_hydro_IIB"/>
</dbReference>
<feature type="binding site" evidence="12">
    <location>
        <position position="13"/>
    </location>
    <ligand>
        <name>Mg(2+)</name>
        <dbReference type="ChEBI" id="CHEBI:18420"/>
        <label>1</label>
    </ligand>
</feature>
<feature type="binding site" evidence="12">
    <location>
        <position position="216"/>
    </location>
    <ligand>
        <name>Mg(2+)</name>
        <dbReference type="ChEBI" id="CHEBI:18420"/>
        <label>1</label>
    </ligand>
</feature>
<comment type="similarity">
    <text evidence="3">Belongs to the eukaryotic PMM family.</text>
</comment>
<sequence length="254" mass="28727">MKNYETKEIFVFDLDGTLAESKSNIDKETATLLEKILTKKKIAVISGGTFSQIKKAVVSKLNLNQKKISNLSILPTSGSSFFQYENKKWKKIYSQKLSKEEMEKIIGNLRKSLSEAGYKKPRTTYGEIIENRKTQITFSGLGQKAPLEAKLAWDPQRTLRKKIVKLFEKLSPDFETRIGGSTSIDINKKGLDKSFGIEQIKRVFDLGNSQILFVGDALFPGGNDYAVKKTKVETLSVKDPEETKKYLREIIDSI</sequence>
<dbReference type="Pfam" id="PF03332">
    <property type="entry name" value="PMM"/>
    <property type="match status" value="1"/>
</dbReference>
<dbReference type="GO" id="GO:0016791">
    <property type="term" value="F:phosphatase activity"/>
    <property type="evidence" value="ECO:0007669"/>
    <property type="project" value="UniProtKB-ARBA"/>
</dbReference>
<dbReference type="PANTHER" id="PTHR10466">
    <property type="entry name" value="PHOSPHOMANNOMUTASE"/>
    <property type="match status" value="1"/>
</dbReference>
<dbReference type="Gene3D" id="3.40.50.1000">
    <property type="entry name" value="HAD superfamily/HAD-like"/>
    <property type="match status" value="1"/>
</dbReference>
<evidence type="ECO:0000256" key="6">
    <source>
        <dbReference type="ARBA" id="ARBA00022490"/>
    </source>
</evidence>
<evidence type="ECO:0000256" key="1">
    <source>
        <dbReference type="ARBA" id="ARBA00004496"/>
    </source>
</evidence>
<feature type="binding site" evidence="11">
    <location>
        <position position="183"/>
    </location>
    <ligand>
        <name>alpha-D-mannose 1-phosphate</name>
        <dbReference type="ChEBI" id="CHEBI:58409"/>
    </ligand>
</feature>
<dbReference type="UniPathway" id="UPA00126">
    <property type="reaction ID" value="UER00424"/>
</dbReference>
<evidence type="ECO:0000256" key="8">
    <source>
        <dbReference type="ARBA" id="ARBA00022842"/>
    </source>
</evidence>
<dbReference type="InterPro" id="IPR023214">
    <property type="entry name" value="HAD_sf"/>
</dbReference>
<dbReference type="GO" id="GO:0009298">
    <property type="term" value="P:GDP-mannose biosynthetic process"/>
    <property type="evidence" value="ECO:0007669"/>
    <property type="project" value="UniProtKB-UniPathway"/>
</dbReference>
<evidence type="ECO:0000256" key="2">
    <source>
        <dbReference type="ARBA" id="ARBA00004699"/>
    </source>
</evidence>
<comment type="subcellular location">
    <subcellularLocation>
        <location evidence="1">Cytoplasm</location>
    </subcellularLocation>
</comment>
<evidence type="ECO:0000256" key="5">
    <source>
        <dbReference type="ARBA" id="ARBA00012730"/>
    </source>
</evidence>
<keyword evidence="8 12" id="KW-0460">Magnesium</keyword>
<evidence type="ECO:0000256" key="12">
    <source>
        <dbReference type="PIRSR" id="PIRSR605002-3"/>
    </source>
</evidence>
<dbReference type="PANTHER" id="PTHR10466:SF0">
    <property type="entry name" value="PHOSPHOMANNOMUTASE"/>
    <property type="match status" value="1"/>
</dbReference>
<gene>
    <name evidence="13" type="ORF">A2442_00400</name>
</gene>
<keyword evidence="6" id="KW-0963">Cytoplasm</keyword>
<reference evidence="13 14" key="1">
    <citation type="journal article" date="2016" name="Nat. Commun.">
        <title>Thousands of microbial genomes shed light on interconnected biogeochemical processes in an aquifer system.</title>
        <authorList>
            <person name="Anantharaman K."/>
            <person name="Brown C.T."/>
            <person name="Hug L.A."/>
            <person name="Sharon I."/>
            <person name="Castelle C.J."/>
            <person name="Probst A.J."/>
            <person name="Thomas B.C."/>
            <person name="Singh A."/>
            <person name="Wilkins M.J."/>
            <person name="Karaoz U."/>
            <person name="Brodie E.L."/>
            <person name="Williams K.H."/>
            <person name="Hubbard S.S."/>
            <person name="Banfield J.F."/>
        </authorList>
    </citation>
    <scope>NUCLEOTIDE SEQUENCE [LARGE SCALE GENOMIC DNA]</scope>
</reference>
<evidence type="ECO:0000256" key="10">
    <source>
        <dbReference type="PIRSR" id="PIRSR605002-1"/>
    </source>
</evidence>
<dbReference type="GO" id="GO:0006013">
    <property type="term" value="P:mannose metabolic process"/>
    <property type="evidence" value="ECO:0007669"/>
    <property type="project" value="TreeGrafter"/>
</dbReference>
<comment type="cofactor">
    <cofactor evidence="12">
        <name>Mg(2+)</name>
        <dbReference type="ChEBI" id="CHEBI:18420"/>
    </cofactor>
</comment>
<dbReference type="GO" id="GO:0046872">
    <property type="term" value="F:metal ion binding"/>
    <property type="evidence" value="ECO:0007669"/>
    <property type="project" value="UniProtKB-KW"/>
</dbReference>
<organism evidence="13 14">
    <name type="scientific">Candidatus Campbellbacteria bacterium RIFOXYC2_FULL_35_25</name>
    <dbReference type="NCBI Taxonomy" id="1797582"/>
    <lineage>
        <taxon>Bacteria</taxon>
        <taxon>Candidatus Campbelliibacteriota</taxon>
    </lineage>
</organism>
<dbReference type="GO" id="GO:0005829">
    <property type="term" value="C:cytosol"/>
    <property type="evidence" value="ECO:0007669"/>
    <property type="project" value="TreeGrafter"/>
</dbReference>
<feature type="binding site" evidence="11">
    <location>
        <position position="132"/>
    </location>
    <ligand>
        <name>alpha-D-mannose 1-phosphate</name>
        <dbReference type="ChEBI" id="CHEBI:58409"/>
    </ligand>
</feature>
<evidence type="ECO:0000313" key="13">
    <source>
        <dbReference type="EMBL" id="OGD67071.1"/>
    </source>
</evidence>
<evidence type="ECO:0000256" key="7">
    <source>
        <dbReference type="ARBA" id="ARBA00022723"/>
    </source>
</evidence>
<proteinExistence type="inferred from homology"/>
<feature type="active site" description="Proton donor/acceptor" evidence="10">
    <location>
        <position position="15"/>
    </location>
</feature>
<comment type="subunit">
    <text evidence="4">Homodimer.</text>
</comment>
<dbReference type="NCBIfam" id="TIGR01484">
    <property type="entry name" value="HAD-SF-IIB"/>
    <property type="match status" value="1"/>
</dbReference>
<evidence type="ECO:0000256" key="9">
    <source>
        <dbReference type="ARBA" id="ARBA00023235"/>
    </source>
</evidence>
<evidence type="ECO:0000313" key="14">
    <source>
        <dbReference type="Proteomes" id="UP000179003"/>
    </source>
</evidence>
<evidence type="ECO:0000256" key="4">
    <source>
        <dbReference type="ARBA" id="ARBA00011738"/>
    </source>
</evidence>
<name>A0A1F5EI56_9BACT</name>
<comment type="pathway">
    <text evidence="2">Nucleotide-sugar biosynthesis; GDP-alpha-D-mannose biosynthesis; alpha-D-mannose 1-phosphate from D-fructose 6-phosphate: step 2/2.</text>
</comment>
<dbReference type="Gene3D" id="3.30.1240.20">
    <property type="match status" value="1"/>
</dbReference>
<comment type="caution">
    <text evidence="13">The sequence shown here is derived from an EMBL/GenBank/DDBJ whole genome shotgun (WGS) entry which is preliminary data.</text>
</comment>
<dbReference type="STRING" id="1797582.A2442_00400"/>
<dbReference type="GO" id="GO:0004615">
    <property type="term" value="F:phosphomannomutase activity"/>
    <property type="evidence" value="ECO:0007669"/>
    <property type="project" value="UniProtKB-EC"/>
</dbReference>
<dbReference type="EC" id="5.4.2.8" evidence="5"/>
<feature type="binding site" evidence="12">
    <location>
        <position position="15"/>
    </location>
    <ligand>
        <name>Mg(2+)</name>
        <dbReference type="ChEBI" id="CHEBI:18420"/>
        <label>1</label>
    </ligand>
</feature>
<feature type="active site" description="Nucleophile" evidence="10">
    <location>
        <position position="13"/>
    </location>
</feature>
<accession>A0A1F5EI56</accession>
<feature type="binding site" evidence="11">
    <location>
        <position position="185"/>
    </location>
    <ligand>
        <name>alpha-D-mannose 1-phosphate</name>
        <dbReference type="ChEBI" id="CHEBI:58409"/>
    </ligand>
</feature>
<keyword evidence="9" id="KW-0413">Isomerase</keyword>
<dbReference type="InterPro" id="IPR036412">
    <property type="entry name" value="HAD-like_sf"/>
</dbReference>
<dbReference type="AlphaFoldDB" id="A0A1F5EI56"/>
<dbReference type="InterPro" id="IPR043169">
    <property type="entry name" value="PMM_cap"/>
</dbReference>
<keyword evidence="7 12" id="KW-0479">Metal-binding</keyword>
<dbReference type="GO" id="GO:0006487">
    <property type="term" value="P:protein N-linked glycosylation"/>
    <property type="evidence" value="ECO:0007669"/>
    <property type="project" value="TreeGrafter"/>
</dbReference>
<dbReference type="Proteomes" id="UP000179003">
    <property type="component" value="Unassembled WGS sequence"/>
</dbReference>
<dbReference type="InterPro" id="IPR005002">
    <property type="entry name" value="PMM"/>
</dbReference>
<evidence type="ECO:0000256" key="11">
    <source>
        <dbReference type="PIRSR" id="PIRSR605002-2"/>
    </source>
</evidence>